<evidence type="ECO:0000259" key="6">
    <source>
        <dbReference type="PROSITE" id="PS51918"/>
    </source>
</evidence>
<evidence type="ECO:0000256" key="4">
    <source>
        <dbReference type="ARBA" id="ARBA00023004"/>
    </source>
</evidence>
<dbReference type="GO" id="GO:0051536">
    <property type="term" value="F:iron-sulfur cluster binding"/>
    <property type="evidence" value="ECO:0007669"/>
    <property type="project" value="UniProtKB-KW"/>
</dbReference>
<accession>H8KUA6</accession>
<dbReference type="CDD" id="cd01335">
    <property type="entry name" value="Radical_SAM"/>
    <property type="match status" value="1"/>
</dbReference>
<dbReference type="InterPro" id="IPR007197">
    <property type="entry name" value="rSAM"/>
</dbReference>
<dbReference type="SUPFAM" id="SSF102114">
    <property type="entry name" value="Radical SAM enzymes"/>
    <property type="match status" value="1"/>
</dbReference>
<dbReference type="NCBIfam" id="TIGR02495">
    <property type="entry name" value="NrdG2"/>
    <property type="match status" value="1"/>
</dbReference>
<dbReference type="InterPro" id="IPR058240">
    <property type="entry name" value="rSAM_sf"/>
</dbReference>
<reference evidence="7" key="1">
    <citation type="submission" date="2012-02" db="EMBL/GenBank/DDBJ databases">
        <title>The complete genome of Solitalea canadensis DSM 3403.</title>
        <authorList>
            <consortium name="US DOE Joint Genome Institute (JGI-PGF)"/>
            <person name="Lucas S."/>
            <person name="Copeland A."/>
            <person name="Lapidus A."/>
            <person name="Glavina del Rio T."/>
            <person name="Dalin E."/>
            <person name="Tice H."/>
            <person name="Bruce D."/>
            <person name="Goodwin L."/>
            <person name="Pitluck S."/>
            <person name="Peters L."/>
            <person name="Ovchinnikova G."/>
            <person name="Lu M."/>
            <person name="Kyrpides N."/>
            <person name="Mavromatis K."/>
            <person name="Ivanova N."/>
            <person name="Brettin T."/>
            <person name="Detter J.C."/>
            <person name="Han C."/>
            <person name="Larimer F."/>
            <person name="Land M."/>
            <person name="Hauser L."/>
            <person name="Markowitz V."/>
            <person name="Cheng J.-F."/>
            <person name="Hugenholtz P."/>
            <person name="Woyke T."/>
            <person name="Wu D."/>
            <person name="Spring S."/>
            <person name="Schroeder M."/>
            <person name="Kopitz M."/>
            <person name="Brambilla E."/>
            <person name="Klenk H.-P."/>
            <person name="Eisen J.A."/>
        </authorList>
    </citation>
    <scope>NUCLEOTIDE SEQUENCE</scope>
    <source>
        <strain evidence="7">DSM 3403</strain>
    </source>
</reference>
<name>H8KUA6_SOLCM</name>
<dbReference type="RefSeq" id="WP_014680445.1">
    <property type="nucleotide sequence ID" value="NC_017770.1"/>
</dbReference>
<dbReference type="SFLD" id="SFLDG01067">
    <property type="entry name" value="SPASM/twitch_domain_containing"/>
    <property type="match status" value="1"/>
</dbReference>
<dbReference type="STRING" id="929556.Solca_2165"/>
<sequence>MSTSNEHTLTKLKPQGPIYSITPFTLLDYPDKTACILWFAGCNMRCLYCYNPDVVLNKGSLSFEHVYRFLDSRKGLLDGVVLSGGECTMHKHIIPFIEKIKAMGFTVKIDTNGSRPMILHQLINDELIDYVALDFKALPDRFQYITQSNLFSKFEQTLSLLLTSTIKFEVRTTVHADLITTTDLIRMVSYLQTRGYKGNYYIQYFVNNVKTLSDLRFSPKELKRELLSTSQINLIFRE</sequence>
<evidence type="ECO:0000313" key="7">
    <source>
        <dbReference type="EMBL" id="AFD07218.1"/>
    </source>
</evidence>
<dbReference type="InterPro" id="IPR013785">
    <property type="entry name" value="Aldolase_TIM"/>
</dbReference>
<keyword evidence="8" id="KW-1185">Reference proteome</keyword>
<dbReference type="HOGENOM" id="CLU_078147_2_0_10"/>
<dbReference type="EMBL" id="CP003349">
    <property type="protein sequence ID" value="AFD07218.1"/>
    <property type="molecule type" value="Genomic_DNA"/>
</dbReference>
<dbReference type="SFLD" id="SFLDG01094">
    <property type="entry name" value="Uncharacterised_Radical_SAM_Su"/>
    <property type="match status" value="1"/>
</dbReference>
<keyword evidence="4" id="KW-0408">Iron</keyword>
<proteinExistence type="predicted"/>
<evidence type="ECO:0000313" key="8">
    <source>
        <dbReference type="Proteomes" id="UP000007590"/>
    </source>
</evidence>
<dbReference type="eggNOG" id="COG1180">
    <property type="taxonomic scope" value="Bacteria"/>
</dbReference>
<keyword evidence="2" id="KW-0949">S-adenosyl-L-methionine</keyword>
<dbReference type="OrthoDB" id="9782387at2"/>
<evidence type="ECO:0000256" key="2">
    <source>
        <dbReference type="ARBA" id="ARBA00022691"/>
    </source>
</evidence>
<evidence type="ECO:0000256" key="1">
    <source>
        <dbReference type="ARBA" id="ARBA00001966"/>
    </source>
</evidence>
<keyword evidence="3" id="KW-0479">Metal-binding</keyword>
<organism evidence="7 8">
    <name type="scientific">Solitalea canadensis (strain ATCC 29591 / DSM 3403 / JCM 21819 / LMG 8368 / NBRC 15130 / NCIMB 12057 / USAM 9D)</name>
    <name type="common">Flexibacter canadensis</name>
    <dbReference type="NCBI Taxonomy" id="929556"/>
    <lineage>
        <taxon>Bacteria</taxon>
        <taxon>Pseudomonadati</taxon>
        <taxon>Bacteroidota</taxon>
        <taxon>Sphingobacteriia</taxon>
        <taxon>Sphingobacteriales</taxon>
        <taxon>Sphingobacteriaceae</taxon>
        <taxon>Solitalea</taxon>
    </lineage>
</organism>
<dbReference type="GO" id="GO:0003824">
    <property type="term" value="F:catalytic activity"/>
    <property type="evidence" value="ECO:0007669"/>
    <property type="project" value="InterPro"/>
</dbReference>
<dbReference type="PANTHER" id="PTHR11228:SF27">
    <property type="entry name" value="GLYCYL-RADICAL ENZYME ACTIVATING ENZYME MJ1227-RELATED"/>
    <property type="match status" value="1"/>
</dbReference>
<dbReference type="InterPro" id="IPR012840">
    <property type="entry name" value="NrdG2"/>
</dbReference>
<dbReference type="PANTHER" id="PTHR11228">
    <property type="entry name" value="RADICAL SAM DOMAIN PROTEIN"/>
    <property type="match status" value="1"/>
</dbReference>
<dbReference type="KEGG" id="scn:Solca_2165"/>
<comment type="cofactor">
    <cofactor evidence="1">
        <name>[4Fe-4S] cluster</name>
        <dbReference type="ChEBI" id="CHEBI:49883"/>
    </cofactor>
</comment>
<dbReference type="InterPro" id="IPR050377">
    <property type="entry name" value="Radical_SAM_PqqE_MftC-like"/>
</dbReference>
<dbReference type="GO" id="GO:0046872">
    <property type="term" value="F:metal ion binding"/>
    <property type="evidence" value="ECO:0007669"/>
    <property type="project" value="UniProtKB-KW"/>
</dbReference>
<dbReference type="AlphaFoldDB" id="H8KUA6"/>
<dbReference type="Gene3D" id="3.20.20.70">
    <property type="entry name" value="Aldolase class I"/>
    <property type="match status" value="1"/>
</dbReference>
<dbReference type="SFLD" id="SFLDS00029">
    <property type="entry name" value="Radical_SAM"/>
    <property type="match status" value="1"/>
</dbReference>
<feature type="domain" description="Radical SAM core" evidence="6">
    <location>
        <begin position="28"/>
        <end position="237"/>
    </location>
</feature>
<dbReference type="Pfam" id="PF04055">
    <property type="entry name" value="Radical_SAM"/>
    <property type="match status" value="1"/>
</dbReference>
<evidence type="ECO:0000256" key="5">
    <source>
        <dbReference type="ARBA" id="ARBA00023014"/>
    </source>
</evidence>
<keyword evidence="5" id="KW-0411">Iron-sulfur</keyword>
<dbReference type="PROSITE" id="PS51918">
    <property type="entry name" value="RADICAL_SAM"/>
    <property type="match status" value="1"/>
</dbReference>
<dbReference type="Proteomes" id="UP000007590">
    <property type="component" value="Chromosome"/>
</dbReference>
<gene>
    <name evidence="7" type="ordered locus">Solca_2165</name>
</gene>
<protein>
    <submittedName>
        <fullName evidence="7">Anaerobic ribonucleoside-triphosphate reductase activating protein</fullName>
    </submittedName>
</protein>
<evidence type="ECO:0000256" key="3">
    <source>
        <dbReference type="ARBA" id="ARBA00022723"/>
    </source>
</evidence>